<name>A0ABY7QA51_9ACTN</name>
<feature type="signal peptide" evidence="2">
    <location>
        <begin position="1"/>
        <end position="29"/>
    </location>
</feature>
<gene>
    <name evidence="3" type="ORF">O1G21_29490</name>
</gene>
<dbReference type="Proteomes" id="UP001212821">
    <property type="component" value="Chromosome"/>
</dbReference>
<keyword evidence="2" id="KW-0732">Signal</keyword>
<evidence type="ECO:0000256" key="2">
    <source>
        <dbReference type="SAM" id="SignalP"/>
    </source>
</evidence>
<sequence>MKSIGKAGLAIGSALLLAACSGGSTGGTAAGGATSAGGPASKATPSEVPFGPVLSKNIDPVNSALAQIPGAKSLSDFDAVLSTLGTAAHSAYRALDIADAPAAVTEDRHDLAIALSVFQDDVAGVRGAIKARDVCALSSAEAKLGASQGLASVSALLTKLAAAGYSASLTVPELPKQQSRSLDNGTMVSTGKLRGEGVFKVDNGGKTDAVVSLVLNGKTVHSMFVAKGQKASIEGVEDGTYDVYVSEGADWDSATKAFTQSCAFTKFEDNFPFETGSTSTSWSITLQPVADGNAKTNDVDPNSFPQP</sequence>
<reference evidence="4" key="1">
    <citation type="submission" date="2022-12" db="EMBL/GenBank/DDBJ databases">
        <authorList>
            <person name="Mo P."/>
        </authorList>
    </citation>
    <scope>NUCLEOTIDE SEQUENCE [LARGE SCALE GENOMIC DNA]</scope>
    <source>
        <strain evidence="4">HUAS 3-15</strain>
    </source>
</reference>
<evidence type="ECO:0000256" key="1">
    <source>
        <dbReference type="SAM" id="MobiDB-lite"/>
    </source>
</evidence>
<dbReference type="RefSeq" id="WP_270147949.1">
    <property type="nucleotide sequence ID" value="NZ_CP115450.1"/>
</dbReference>
<keyword evidence="4" id="KW-1185">Reference proteome</keyword>
<evidence type="ECO:0008006" key="5">
    <source>
        <dbReference type="Google" id="ProtNLM"/>
    </source>
</evidence>
<accession>A0ABY7QA51</accession>
<feature type="compositionally biased region" description="Low complexity" evidence="1">
    <location>
        <begin position="31"/>
        <end position="44"/>
    </location>
</feature>
<evidence type="ECO:0000313" key="3">
    <source>
        <dbReference type="EMBL" id="WBP89570.1"/>
    </source>
</evidence>
<protein>
    <recommendedName>
        <fullName evidence="5">Lipoprotein</fullName>
    </recommendedName>
</protein>
<evidence type="ECO:0000313" key="4">
    <source>
        <dbReference type="Proteomes" id="UP001212821"/>
    </source>
</evidence>
<feature type="region of interest" description="Disordered" evidence="1">
    <location>
        <begin position="28"/>
        <end position="49"/>
    </location>
</feature>
<dbReference type="EMBL" id="CP115450">
    <property type="protein sequence ID" value="WBP89570.1"/>
    <property type="molecule type" value="Genomic_DNA"/>
</dbReference>
<proteinExistence type="predicted"/>
<dbReference type="PROSITE" id="PS51257">
    <property type="entry name" value="PROKAR_LIPOPROTEIN"/>
    <property type="match status" value="1"/>
</dbReference>
<organism evidence="3 4">
    <name type="scientific">Kitasatospora cathayae</name>
    <dbReference type="NCBI Taxonomy" id="3004092"/>
    <lineage>
        <taxon>Bacteria</taxon>
        <taxon>Bacillati</taxon>
        <taxon>Actinomycetota</taxon>
        <taxon>Actinomycetes</taxon>
        <taxon>Kitasatosporales</taxon>
        <taxon>Streptomycetaceae</taxon>
        <taxon>Kitasatospora</taxon>
    </lineage>
</organism>
<feature type="chain" id="PRO_5045465853" description="Lipoprotein" evidence="2">
    <location>
        <begin position="30"/>
        <end position="307"/>
    </location>
</feature>